<evidence type="ECO:0000256" key="3">
    <source>
        <dbReference type="ARBA" id="ARBA00022660"/>
    </source>
</evidence>
<dbReference type="Gene3D" id="3.30.160.190">
    <property type="entry name" value="atu1810 like domain"/>
    <property type="match status" value="1"/>
</dbReference>
<name>A0A941D175_9CAUL</name>
<evidence type="ECO:0000313" key="8">
    <source>
        <dbReference type="EMBL" id="QQZ48961.1"/>
    </source>
</evidence>
<dbReference type="EMBL" id="JAGSGD010000001">
    <property type="protein sequence ID" value="MBR7620052.1"/>
    <property type="molecule type" value="Genomic_DNA"/>
</dbReference>
<organism evidence="7 9">
    <name type="scientific">Phenylobacterium glaciei</name>
    <dbReference type="NCBI Taxonomy" id="2803784"/>
    <lineage>
        <taxon>Bacteria</taxon>
        <taxon>Pseudomonadati</taxon>
        <taxon>Pseudomonadota</taxon>
        <taxon>Alphaproteobacteria</taxon>
        <taxon>Caulobacterales</taxon>
        <taxon>Caulobacteraceae</taxon>
        <taxon>Phenylobacterium</taxon>
    </lineage>
</organism>
<dbReference type="EMBL" id="CP068570">
    <property type="protein sequence ID" value="QQZ48961.1"/>
    <property type="molecule type" value="Genomic_DNA"/>
</dbReference>
<evidence type="ECO:0000256" key="5">
    <source>
        <dbReference type="ARBA" id="ARBA00022982"/>
    </source>
</evidence>
<comment type="subcellular location">
    <subcellularLocation>
        <location evidence="1">Membrane</location>
    </subcellularLocation>
</comment>
<keyword evidence="4" id="KW-0809">Transit peptide</keyword>
<dbReference type="Pfam" id="PF04800">
    <property type="entry name" value="NDUS4"/>
    <property type="match status" value="1"/>
</dbReference>
<dbReference type="InterPro" id="IPR006885">
    <property type="entry name" value="NADH_UbQ_FeS_4_mit-like"/>
</dbReference>
<evidence type="ECO:0000256" key="4">
    <source>
        <dbReference type="ARBA" id="ARBA00022946"/>
    </source>
</evidence>
<dbReference type="PANTHER" id="PTHR12219:SF8">
    <property type="entry name" value="NADH DEHYDROGENASE [UBIQUINONE] IRON-SULFUR PROTEIN 4, MITOCHONDRIAL"/>
    <property type="match status" value="1"/>
</dbReference>
<dbReference type="GO" id="GO:0022900">
    <property type="term" value="P:electron transport chain"/>
    <property type="evidence" value="ECO:0007669"/>
    <property type="project" value="InterPro"/>
</dbReference>
<keyword evidence="5" id="KW-0249">Electron transport</keyword>
<keyword evidence="6" id="KW-0472">Membrane</keyword>
<protein>
    <submittedName>
        <fullName evidence="7">ETC complex I subunit</fullName>
    </submittedName>
</protein>
<dbReference type="InterPro" id="IPR038532">
    <property type="entry name" value="NDUFS4-like_sf"/>
</dbReference>
<keyword evidence="2" id="KW-0813">Transport</keyword>
<evidence type="ECO:0000256" key="2">
    <source>
        <dbReference type="ARBA" id="ARBA00022448"/>
    </source>
</evidence>
<dbReference type="GO" id="GO:0016020">
    <property type="term" value="C:membrane"/>
    <property type="evidence" value="ECO:0007669"/>
    <property type="project" value="UniProtKB-SubCell"/>
</dbReference>
<dbReference type="PANTHER" id="PTHR12219">
    <property type="entry name" value="NADH-UBIQUINONE OXIDOREDUCTASE"/>
    <property type="match status" value="1"/>
</dbReference>
<dbReference type="AlphaFoldDB" id="A0A941D175"/>
<accession>A0A941D175</accession>
<keyword evidence="3" id="KW-0679">Respiratory chain</keyword>
<sequence length="101" mass="11542">MLARIYRPAKNAMQSGKAKTKDWLLEFAPQDARASDPLMGWTQTRDTDGQIRLSFDTSEDAVAYAQAHAIPFQLFDPKPAKRIVKAYADNFAFNRKQPWTH</sequence>
<reference evidence="7" key="2">
    <citation type="submission" date="2021-04" db="EMBL/GenBank/DDBJ databases">
        <title>Draft genome assembly of strain Phenylobacterium sp. 20VBR1 using MiniION and Illumina platforms.</title>
        <authorList>
            <person name="Thomas F.A."/>
            <person name="Krishnan K.P."/>
            <person name="Sinha R.K."/>
        </authorList>
    </citation>
    <scope>NUCLEOTIDE SEQUENCE</scope>
    <source>
        <strain evidence="7">20VBR1</strain>
    </source>
</reference>
<gene>
    <name evidence="7" type="ORF">JKL49_11700</name>
    <name evidence="8" type="ORF">JKL49_17040</name>
</gene>
<dbReference type="RefSeq" id="WP_215340781.1">
    <property type="nucleotide sequence ID" value="NZ_JAGSGD010000001.1"/>
</dbReference>
<proteinExistence type="predicted"/>
<evidence type="ECO:0000256" key="6">
    <source>
        <dbReference type="ARBA" id="ARBA00023136"/>
    </source>
</evidence>
<dbReference type="Proteomes" id="UP000622580">
    <property type="component" value="Unassembled WGS sequence"/>
</dbReference>
<keyword evidence="9" id="KW-1185">Reference proteome</keyword>
<evidence type="ECO:0000313" key="7">
    <source>
        <dbReference type="EMBL" id="MBR7620052.1"/>
    </source>
</evidence>
<reference evidence="8" key="1">
    <citation type="submission" date="2021-01" db="EMBL/GenBank/DDBJ databases">
        <title>Genome sequence of Phenylobacterium sp. 20VBR1 isolated from a valley glaceir, Ny-Alesund, Svalbard.</title>
        <authorList>
            <person name="Thomas F.A."/>
            <person name="Krishnan K.P."/>
            <person name="Sinha R.K."/>
        </authorList>
    </citation>
    <scope>NUCLEOTIDE SEQUENCE</scope>
    <source>
        <strain evidence="8">20VBR1</strain>
    </source>
</reference>
<evidence type="ECO:0000313" key="9">
    <source>
        <dbReference type="Proteomes" id="UP000622580"/>
    </source>
</evidence>
<evidence type="ECO:0000256" key="1">
    <source>
        <dbReference type="ARBA" id="ARBA00004370"/>
    </source>
</evidence>